<dbReference type="SUPFAM" id="SSF161070">
    <property type="entry name" value="SNF-like"/>
    <property type="match status" value="1"/>
</dbReference>
<dbReference type="GO" id="GO:0051378">
    <property type="term" value="F:serotonin binding"/>
    <property type="evidence" value="ECO:0007669"/>
    <property type="project" value="TreeGrafter"/>
</dbReference>
<name>A0A182MHY1_9DIPT</name>
<keyword evidence="10" id="KW-1185">Reference proteome</keyword>
<keyword evidence="3" id="KW-0813">Transport</keyword>
<evidence type="ECO:0000256" key="8">
    <source>
        <dbReference type="SAM" id="Phobius"/>
    </source>
</evidence>
<accession>A0A182MHY1</accession>
<dbReference type="VEuPathDB" id="VectorBase:ACUA018704"/>
<dbReference type="EMBL" id="AXCM01003888">
    <property type="status" value="NOT_ANNOTATED_CDS"/>
    <property type="molecule type" value="Genomic_DNA"/>
</dbReference>
<dbReference type="PANTHER" id="PTHR11616">
    <property type="entry name" value="SODIUM/CHLORIDE DEPENDENT TRANSPORTER"/>
    <property type="match status" value="1"/>
</dbReference>
<evidence type="ECO:0000256" key="7">
    <source>
        <dbReference type="ARBA" id="ARBA00023136"/>
    </source>
</evidence>
<comment type="similarity">
    <text evidence="2">Belongs to the sodium:neurotransmitter symporter (SNF) (TC 2.A.22) family.</text>
</comment>
<dbReference type="GO" id="GO:0005886">
    <property type="term" value="C:plasma membrane"/>
    <property type="evidence" value="ECO:0007669"/>
    <property type="project" value="TreeGrafter"/>
</dbReference>
<keyword evidence="6 8" id="KW-1133">Transmembrane helix</keyword>
<dbReference type="GO" id="GO:0006865">
    <property type="term" value="P:amino acid transport"/>
    <property type="evidence" value="ECO:0007669"/>
    <property type="project" value="TreeGrafter"/>
</dbReference>
<keyword evidence="7 8" id="KW-0472">Membrane</keyword>
<reference evidence="9" key="2">
    <citation type="submission" date="2020-05" db="UniProtKB">
        <authorList>
            <consortium name="EnsemblMetazoa"/>
        </authorList>
    </citation>
    <scope>IDENTIFICATION</scope>
    <source>
        <strain evidence="9">A-37</strain>
    </source>
</reference>
<keyword evidence="5" id="KW-0769">Symport</keyword>
<proteinExistence type="inferred from homology"/>
<dbReference type="AlphaFoldDB" id="A0A182MHY1"/>
<evidence type="ECO:0000256" key="2">
    <source>
        <dbReference type="ARBA" id="ARBA00006459"/>
    </source>
</evidence>
<evidence type="ECO:0000256" key="5">
    <source>
        <dbReference type="ARBA" id="ARBA00022847"/>
    </source>
</evidence>
<dbReference type="InterPro" id="IPR037272">
    <property type="entry name" value="SNS_sf"/>
</dbReference>
<evidence type="ECO:0000256" key="1">
    <source>
        <dbReference type="ARBA" id="ARBA00004141"/>
    </source>
</evidence>
<dbReference type="Proteomes" id="UP000075883">
    <property type="component" value="Unassembled WGS sequence"/>
</dbReference>
<dbReference type="InterPro" id="IPR000175">
    <property type="entry name" value="Na/ntran_symport"/>
</dbReference>
<evidence type="ECO:0000256" key="4">
    <source>
        <dbReference type="ARBA" id="ARBA00022692"/>
    </source>
</evidence>
<feature type="transmembrane region" description="Helical" evidence="8">
    <location>
        <begin position="20"/>
        <end position="41"/>
    </location>
</feature>
<evidence type="ECO:0000256" key="6">
    <source>
        <dbReference type="ARBA" id="ARBA00022989"/>
    </source>
</evidence>
<dbReference type="GO" id="GO:0005335">
    <property type="term" value="F:serotonin:sodium:chloride symporter activity"/>
    <property type="evidence" value="ECO:0007669"/>
    <property type="project" value="TreeGrafter"/>
</dbReference>
<evidence type="ECO:0008006" key="11">
    <source>
        <dbReference type="Google" id="ProtNLM"/>
    </source>
</evidence>
<dbReference type="EnsemblMetazoa" id="ACUA018704-RA">
    <property type="protein sequence ID" value="ACUA018704-PA"/>
    <property type="gene ID" value="ACUA018704"/>
</dbReference>
<sequence>MENTPSGGVYLVNFLNVYGPGLAILFVVFVEAAGVFWFYGVENFSADIEQMLGKKPSLFWRICWKYISPTFLFCILIFSLLGYEEMLGEEYEYPEWSVAAGWALTLSSVLCIPTYVIYKFLKSPGNCEDRLRRTFKPEPLIPTAIPGQLYTGTAV</sequence>
<evidence type="ECO:0000313" key="10">
    <source>
        <dbReference type="Proteomes" id="UP000075883"/>
    </source>
</evidence>
<dbReference type="PRINTS" id="PR00176">
    <property type="entry name" value="NANEUSMPORT"/>
</dbReference>
<dbReference type="Pfam" id="PF00209">
    <property type="entry name" value="SNF"/>
    <property type="match status" value="1"/>
</dbReference>
<evidence type="ECO:0000313" key="9">
    <source>
        <dbReference type="EnsemblMetazoa" id="ACUA018704-PA"/>
    </source>
</evidence>
<dbReference type="GO" id="GO:0043005">
    <property type="term" value="C:neuron projection"/>
    <property type="evidence" value="ECO:0007669"/>
    <property type="project" value="TreeGrafter"/>
</dbReference>
<dbReference type="GO" id="GO:0098793">
    <property type="term" value="C:presynapse"/>
    <property type="evidence" value="ECO:0007669"/>
    <property type="project" value="GOC"/>
</dbReference>
<reference evidence="10" key="1">
    <citation type="submission" date="2013-09" db="EMBL/GenBank/DDBJ databases">
        <title>The Genome Sequence of Anopheles culicifacies species A.</title>
        <authorList>
            <consortium name="The Broad Institute Genomics Platform"/>
            <person name="Neafsey D.E."/>
            <person name="Besansky N."/>
            <person name="Howell P."/>
            <person name="Walton C."/>
            <person name="Young S.K."/>
            <person name="Zeng Q."/>
            <person name="Gargeya S."/>
            <person name="Fitzgerald M."/>
            <person name="Haas B."/>
            <person name="Abouelleil A."/>
            <person name="Allen A.W."/>
            <person name="Alvarado L."/>
            <person name="Arachchi H.M."/>
            <person name="Berlin A.M."/>
            <person name="Chapman S.B."/>
            <person name="Gainer-Dewar J."/>
            <person name="Goldberg J."/>
            <person name="Griggs A."/>
            <person name="Gujja S."/>
            <person name="Hansen M."/>
            <person name="Howarth C."/>
            <person name="Imamovic A."/>
            <person name="Ireland A."/>
            <person name="Larimer J."/>
            <person name="McCowan C."/>
            <person name="Murphy C."/>
            <person name="Pearson M."/>
            <person name="Poon T.W."/>
            <person name="Priest M."/>
            <person name="Roberts A."/>
            <person name="Saif S."/>
            <person name="Shea T."/>
            <person name="Sisk P."/>
            <person name="Sykes S."/>
            <person name="Wortman J."/>
            <person name="Nusbaum C."/>
            <person name="Birren B."/>
        </authorList>
    </citation>
    <scope>NUCLEOTIDE SEQUENCE [LARGE SCALE GENOMIC DNA]</scope>
    <source>
        <strain evidence="10">A-37</strain>
    </source>
</reference>
<comment type="subcellular location">
    <subcellularLocation>
        <location evidence="1">Membrane</location>
        <topology evidence="1">Multi-pass membrane protein</topology>
    </subcellularLocation>
</comment>
<dbReference type="PROSITE" id="PS50267">
    <property type="entry name" value="NA_NEUROTRAN_SYMP_3"/>
    <property type="match status" value="1"/>
</dbReference>
<feature type="transmembrane region" description="Helical" evidence="8">
    <location>
        <begin position="101"/>
        <end position="121"/>
    </location>
</feature>
<feature type="transmembrane region" description="Helical" evidence="8">
    <location>
        <begin position="62"/>
        <end position="81"/>
    </location>
</feature>
<keyword evidence="4 8" id="KW-0812">Transmembrane</keyword>
<dbReference type="STRING" id="139723.A0A182MHY1"/>
<organism evidence="9 10">
    <name type="scientific">Anopheles culicifacies</name>
    <dbReference type="NCBI Taxonomy" id="139723"/>
    <lineage>
        <taxon>Eukaryota</taxon>
        <taxon>Metazoa</taxon>
        <taxon>Ecdysozoa</taxon>
        <taxon>Arthropoda</taxon>
        <taxon>Hexapoda</taxon>
        <taxon>Insecta</taxon>
        <taxon>Pterygota</taxon>
        <taxon>Neoptera</taxon>
        <taxon>Endopterygota</taxon>
        <taxon>Diptera</taxon>
        <taxon>Nematocera</taxon>
        <taxon>Culicoidea</taxon>
        <taxon>Culicidae</taxon>
        <taxon>Anophelinae</taxon>
        <taxon>Anopheles</taxon>
        <taxon>culicifacies species complex</taxon>
    </lineage>
</organism>
<dbReference type="PANTHER" id="PTHR11616:SF279">
    <property type="entry name" value="SODIUM-DEPENDENT SEROTONIN TRANSPORTER"/>
    <property type="match status" value="1"/>
</dbReference>
<protein>
    <recommendedName>
        <fullName evidence="11">Amino acid permease/ SLC12A domain-containing protein</fullName>
    </recommendedName>
</protein>
<evidence type="ECO:0000256" key="3">
    <source>
        <dbReference type="ARBA" id="ARBA00022448"/>
    </source>
</evidence>